<keyword evidence="2" id="KW-0378">Hydrolase</keyword>
<keyword evidence="3" id="KW-1185">Reference proteome</keyword>
<accession>A0A0B0II32</accession>
<comment type="caution">
    <text evidence="2">The sequence shown here is derived from an EMBL/GenBank/DDBJ whole genome shotgun (WGS) entry which is preliminary data.</text>
</comment>
<sequence>MRKILFIGDSITDCGRLEDPDGLGDGYVKLLHDYLVTSYPSTSFQFINVGVSGNRIVDLQARWKTDVIAHQPDYVSISIGVNDVWRQLDRPDLEQVTPEKFYRIYVELLSKVKDDTDAKILLMEPTIIGEDPNSIGNKMLLDYVQIVHTVAKQFDATVIPTNKAFIHYLQTNPNHTLTTDSVHMNSRGNMLMATTWLRAVEDQLI</sequence>
<dbReference type="Gene3D" id="3.40.50.1110">
    <property type="entry name" value="SGNH hydrolase"/>
    <property type="match status" value="1"/>
</dbReference>
<reference evidence="2 3" key="1">
    <citation type="submission" date="2014-09" db="EMBL/GenBank/DDBJ databases">
        <title>Genome sequencing and annotation of Bacillus Okhensis strain Kh10-101T.</title>
        <authorList>
            <person name="Prakash J.S."/>
        </authorList>
    </citation>
    <scope>NUCLEOTIDE SEQUENCE [LARGE SCALE GENOMIC DNA]</scope>
    <source>
        <strain evidence="3">Kh10-101T</strain>
    </source>
</reference>
<feature type="domain" description="SGNH hydrolase-type esterase" evidence="1">
    <location>
        <begin position="6"/>
        <end position="189"/>
    </location>
</feature>
<dbReference type="PANTHER" id="PTHR30383:SF5">
    <property type="entry name" value="SGNH HYDROLASE-TYPE ESTERASE DOMAIN-CONTAINING PROTEIN"/>
    <property type="match status" value="1"/>
</dbReference>
<dbReference type="InterPro" id="IPR051532">
    <property type="entry name" value="Ester_Hydrolysis_Enzymes"/>
</dbReference>
<name>A0A0B0II32_9BACI</name>
<dbReference type="STRING" id="333138.LQ50_08385"/>
<dbReference type="PANTHER" id="PTHR30383">
    <property type="entry name" value="THIOESTERASE 1/PROTEASE 1/LYSOPHOSPHOLIPASE L1"/>
    <property type="match status" value="1"/>
</dbReference>
<dbReference type="InterPro" id="IPR013830">
    <property type="entry name" value="SGNH_hydro"/>
</dbReference>
<proteinExistence type="predicted"/>
<evidence type="ECO:0000313" key="3">
    <source>
        <dbReference type="Proteomes" id="UP000030832"/>
    </source>
</evidence>
<dbReference type="AlphaFoldDB" id="A0A0B0II32"/>
<gene>
    <name evidence="2" type="ORF">LQ50_08385</name>
</gene>
<dbReference type="OrthoDB" id="9794725at2"/>
<dbReference type="RefSeq" id="WP_034627892.1">
    <property type="nucleotide sequence ID" value="NZ_JRJU01000008.1"/>
</dbReference>
<dbReference type="InterPro" id="IPR036514">
    <property type="entry name" value="SGNH_hydro_sf"/>
</dbReference>
<dbReference type="EMBL" id="JRJU01000008">
    <property type="protein sequence ID" value="KHF40537.1"/>
    <property type="molecule type" value="Genomic_DNA"/>
</dbReference>
<dbReference type="eggNOG" id="COG2755">
    <property type="taxonomic scope" value="Bacteria"/>
</dbReference>
<dbReference type="SUPFAM" id="SSF52266">
    <property type="entry name" value="SGNH hydrolase"/>
    <property type="match status" value="1"/>
</dbReference>
<dbReference type="GO" id="GO:0004622">
    <property type="term" value="F:phosphatidylcholine lysophospholipase activity"/>
    <property type="evidence" value="ECO:0007669"/>
    <property type="project" value="TreeGrafter"/>
</dbReference>
<organism evidence="2 3">
    <name type="scientific">Halalkalibacter okhensis</name>
    <dbReference type="NCBI Taxonomy" id="333138"/>
    <lineage>
        <taxon>Bacteria</taxon>
        <taxon>Bacillati</taxon>
        <taxon>Bacillota</taxon>
        <taxon>Bacilli</taxon>
        <taxon>Bacillales</taxon>
        <taxon>Bacillaceae</taxon>
        <taxon>Halalkalibacter</taxon>
    </lineage>
</organism>
<dbReference type="Proteomes" id="UP000030832">
    <property type="component" value="Unassembled WGS sequence"/>
</dbReference>
<evidence type="ECO:0000313" key="2">
    <source>
        <dbReference type="EMBL" id="KHF40537.1"/>
    </source>
</evidence>
<protein>
    <submittedName>
        <fullName evidence="2">Hydrolase</fullName>
    </submittedName>
</protein>
<dbReference type="CDD" id="cd01834">
    <property type="entry name" value="SGNH_hydrolase_like_2"/>
    <property type="match status" value="1"/>
</dbReference>
<dbReference type="Pfam" id="PF13472">
    <property type="entry name" value="Lipase_GDSL_2"/>
    <property type="match status" value="1"/>
</dbReference>
<evidence type="ECO:0000259" key="1">
    <source>
        <dbReference type="Pfam" id="PF13472"/>
    </source>
</evidence>